<dbReference type="Proteomes" id="UP000290921">
    <property type="component" value="Unassembled WGS sequence"/>
</dbReference>
<reference evidence="3 4" key="1">
    <citation type="submission" date="2018-06" db="EMBL/GenBank/DDBJ databases">
        <title>Genome conservation of Clostridium tetani.</title>
        <authorList>
            <person name="Bruggemann H."/>
            <person name="Popoff M.R."/>
        </authorList>
    </citation>
    <scope>NUCLEOTIDE SEQUENCE [LARGE SCALE GENOMIC DNA]</scope>
    <source>
        <strain evidence="3 4">2017.061</strain>
    </source>
</reference>
<sequence>MYKSYKLRKSNKSIQRVSIVLFIILFLSIILVSLNNNEVKAKEDKEKVIILYESTNIFGFNDNIINHLKELISGAYNKDITLLDVDKYRERELEKYAYAFVVGINKEVKNDKLISDLKGYKGQIIWCGLGVNNLLKSSKNYNLEYEGITKDTIISMHYSQNKRDFVPKLENAIVEDYNGIYTILSPKSDDVEILSYMGDGEKYYPHILRDKNLLAISQIDDSNISLVILADVLNNVFHIKREDKGKIFLRIEDLHPLRDVKILREMAEYLYKENIPYMVALIPVFIDTKTGYLNTISENKELIDTLKYMQEHGGSFILHGYTHQNSMKETSGEGFEFWDGEKDIPLDVDIEKYVYDKVGNGLKECIKNSIYPIAFEAPHYAMDSKGYKEIKKYFSTYSGQYQNSDKKFTSSLFPYVLRETEHFNKLIPENLGYFEPDNPLSLEKIKRNFNIISLAKGYTAGVFYHSYLSLKNLKEIVEFFKEQDVEFIDLKNEDNWVKWEDISIESKNGDIKVNFPKDKYKIKVDSSKEKNKSFISKINVVIMRIVAIFCMIFFILFLQSKKKDQNKFLGR</sequence>
<dbReference type="Proteomes" id="UP001321763">
    <property type="component" value="Chromosome"/>
</dbReference>
<feature type="transmembrane region" description="Helical" evidence="1">
    <location>
        <begin position="538"/>
        <end position="558"/>
    </location>
</feature>
<protein>
    <submittedName>
        <fullName evidence="2 3">Transcription factor</fullName>
    </submittedName>
</protein>
<proteinExistence type="predicted"/>
<reference evidence="2 5" key="2">
    <citation type="submission" date="2022-09" db="EMBL/GenBank/DDBJ databases">
        <title>complete genome sequences of Clostridium tetani str. KHSU-234311-028 isolated from soil.</title>
        <authorList>
            <person name="Sekizuka T."/>
            <person name="Shitada C."/>
            <person name="Takahashi M."/>
            <person name="Kuroda M."/>
        </authorList>
    </citation>
    <scope>NUCLEOTIDE SEQUENCE [LARGE SCALE GENOMIC DNA]</scope>
    <source>
        <strain evidence="2 5">KHSU-234311-028</strain>
    </source>
</reference>
<dbReference type="SUPFAM" id="SSF88713">
    <property type="entry name" value="Glycoside hydrolase/deacetylase"/>
    <property type="match status" value="1"/>
</dbReference>
<dbReference type="RefSeq" id="WP_129029541.1">
    <property type="nucleotide sequence ID" value="NZ_AP026806.1"/>
</dbReference>
<dbReference type="InterPro" id="IPR011330">
    <property type="entry name" value="Glyco_hydro/deAcase_b/a-brl"/>
</dbReference>
<organism evidence="3 4">
    <name type="scientific">Clostridium tetani</name>
    <dbReference type="NCBI Taxonomy" id="1513"/>
    <lineage>
        <taxon>Bacteria</taxon>
        <taxon>Bacillati</taxon>
        <taxon>Bacillota</taxon>
        <taxon>Clostridia</taxon>
        <taxon>Eubacteriales</taxon>
        <taxon>Clostridiaceae</taxon>
        <taxon>Clostridium</taxon>
    </lineage>
</organism>
<dbReference type="EMBL" id="AP026818">
    <property type="protein sequence ID" value="BDR80406.1"/>
    <property type="molecule type" value="Genomic_DNA"/>
</dbReference>
<dbReference type="CDD" id="cd10923">
    <property type="entry name" value="CE4_COG5298"/>
    <property type="match status" value="1"/>
</dbReference>
<dbReference type="EMBL" id="QMAP01000001">
    <property type="protein sequence ID" value="RXI50425.1"/>
    <property type="molecule type" value="Genomic_DNA"/>
</dbReference>
<evidence type="ECO:0000256" key="1">
    <source>
        <dbReference type="SAM" id="Phobius"/>
    </source>
</evidence>
<evidence type="ECO:0000313" key="5">
    <source>
        <dbReference type="Proteomes" id="UP001321763"/>
    </source>
</evidence>
<evidence type="ECO:0000313" key="4">
    <source>
        <dbReference type="Proteomes" id="UP000290921"/>
    </source>
</evidence>
<keyword evidence="1" id="KW-0472">Membrane</keyword>
<dbReference type="Pfam" id="PF10096">
    <property type="entry name" value="DUF2334"/>
    <property type="match status" value="1"/>
</dbReference>
<keyword evidence="1" id="KW-1133">Transmembrane helix</keyword>
<accession>A0A4Q0VEQ0</accession>
<keyword evidence="1" id="KW-0812">Transmembrane</keyword>
<dbReference type="InterPro" id="IPR018763">
    <property type="entry name" value="DUF2334"/>
</dbReference>
<dbReference type="GO" id="GO:0005975">
    <property type="term" value="P:carbohydrate metabolic process"/>
    <property type="evidence" value="ECO:0007669"/>
    <property type="project" value="InterPro"/>
</dbReference>
<evidence type="ECO:0000313" key="3">
    <source>
        <dbReference type="EMBL" id="RXI50425.1"/>
    </source>
</evidence>
<gene>
    <name evidence="3" type="ORF">DP130_00175</name>
    <name evidence="2" type="ORF">K234311028_06520</name>
</gene>
<evidence type="ECO:0000313" key="2">
    <source>
        <dbReference type="EMBL" id="BDR80406.1"/>
    </source>
</evidence>
<dbReference type="AlphaFoldDB" id="A0A4Q0VEQ0"/>
<name>A0A4Q0VEQ0_CLOTA</name>